<comment type="caution">
    <text evidence="4">The sequence shown here is derived from an EMBL/GenBank/DDBJ whole genome shotgun (WGS) entry which is preliminary data.</text>
</comment>
<accession>A0ABX9E5Z5</accession>
<keyword evidence="5" id="KW-1185">Reference proteome</keyword>
<dbReference type="InterPro" id="IPR002645">
    <property type="entry name" value="STAS_dom"/>
</dbReference>
<dbReference type="RefSeq" id="WP_170166583.1">
    <property type="nucleotide sequence ID" value="NZ_QLTT01000006.1"/>
</dbReference>
<dbReference type="InterPro" id="IPR003658">
    <property type="entry name" value="Anti-sigma_ant"/>
</dbReference>
<evidence type="ECO:0000259" key="3">
    <source>
        <dbReference type="PROSITE" id="PS50801"/>
    </source>
</evidence>
<dbReference type="Gene3D" id="3.30.750.24">
    <property type="entry name" value="STAS domain"/>
    <property type="match status" value="1"/>
</dbReference>
<name>A0ABX9E5Z5_9PSEU</name>
<gene>
    <name evidence="4" type="ORF">C8D87_1062</name>
</gene>
<dbReference type="NCBIfam" id="TIGR00377">
    <property type="entry name" value="ant_ant_sig"/>
    <property type="match status" value="1"/>
</dbReference>
<dbReference type="CDD" id="cd07043">
    <property type="entry name" value="STAS_anti-anti-sigma_factors"/>
    <property type="match status" value="1"/>
</dbReference>
<evidence type="ECO:0000256" key="2">
    <source>
        <dbReference type="RuleBase" id="RU003749"/>
    </source>
</evidence>
<evidence type="ECO:0000313" key="5">
    <source>
        <dbReference type="Proteomes" id="UP000248714"/>
    </source>
</evidence>
<dbReference type="PANTHER" id="PTHR33495:SF2">
    <property type="entry name" value="ANTI-SIGMA FACTOR ANTAGONIST TM_1081-RELATED"/>
    <property type="match status" value="1"/>
</dbReference>
<dbReference type="EMBL" id="QLTT01000006">
    <property type="protein sequence ID" value="RAS63601.1"/>
    <property type="molecule type" value="Genomic_DNA"/>
</dbReference>
<proteinExistence type="inferred from homology"/>
<evidence type="ECO:0000313" key="4">
    <source>
        <dbReference type="EMBL" id="RAS63601.1"/>
    </source>
</evidence>
<comment type="similarity">
    <text evidence="1 2">Belongs to the anti-sigma-factor antagonist family.</text>
</comment>
<organism evidence="4 5">
    <name type="scientific">Lentzea atacamensis</name>
    <dbReference type="NCBI Taxonomy" id="531938"/>
    <lineage>
        <taxon>Bacteria</taxon>
        <taxon>Bacillati</taxon>
        <taxon>Actinomycetota</taxon>
        <taxon>Actinomycetes</taxon>
        <taxon>Pseudonocardiales</taxon>
        <taxon>Pseudonocardiaceae</taxon>
        <taxon>Lentzea</taxon>
    </lineage>
</organism>
<protein>
    <recommendedName>
        <fullName evidence="2">Anti-sigma factor antagonist</fullName>
    </recommendedName>
</protein>
<dbReference type="Proteomes" id="UP000248714">
    <property type="component" value="Unassembled WGS sequence"/>
</dbReference>
<dbReference type="PROSITE" id="PS50801">
    <property type="entry name" value="STAS"/>
    <property type="match status" value="1"/>
</dbReference>
<dbReference type="PANTHER" id="PTHR33495">
    <property type="entry name" value="ANTI-SIGMA FACTOR ANTAGONIST TM_1081-RELATED-RELATED"/>
    <property type="match status" value="1"/>
</dbReference>
<reference evidence="4 5" key="1">
    <citation type="submission" date="2018-06" db="EMBL/GenBank/DDBJ databases">
        <title>Genomic Encyclopedia of Type Strains, Phase IV (KMG-IV): sequencing the most valuable type-strain genomes for metagenomic binning, comparative biology and taxonomic classification.</title>
        <authorList>
            <person name="Goeker M."/>
        </authorList>
    </citation>
    <scope>NUCLEOTIDE SEQUENCE [LARGE SCALE GENOMIC DNA]</scope>
    <source>
        <strain evidence="4 5">DSM 45479</strain>
    </source>
</reference>
<evidence type="ECO:0000256" key="1">
    <source>
        <dbReference type="ARBA" id="ARBA00009013"/>
    </source>
</evidence>
<dbReference type="Pfam" id="PF01740">
    <property type="entry name" value="STAS"/>
    <property type="match status" value="1"/>
</dbReference>
<sequence>MADARFTPDDLASVSIKDLGAVVVVRMTGEIDGSTGDLVGDPLFSCLDTASNPVVVDLTNVEFIGSTGLNILVRARETALRRAIALRVVASTHPVLRAMEISGLDTYLPMSRSISEAVTSIVVPTDADR</sequence>
<feature type="domain" description="STAS" evidence="3">
    <location>
        <begin position="12"/>
        <end position="121"/>
    </location>
</feature>
<dbReference type="InterPro" id="IPR036513">
    <property type="entry name" value="STAS_dom_sf"/>
</dbReference>
<dbReference type="SUPFAM" id="SSF52091">
    <property type="entry name" value="SpoIIaa-like"/>
    <property type="match status" value="1"/>
</dbReference>